<dbReference type="PANTHER" id="PTHR43245:SF13">
    <property type="entry name" value="UDP-D-APIOSE_UDP-D-XYLOSE SYNTHASE 2"/>
    <property type="match status" value="1"/>
</dbReference>
<gene>
    <name evidence="2" type="ORF">PZ740_06960</name>
</gene>
<dbReference type="Gene3D" id="3.90.25.10">
    <property type="entry name" value="UDP-galactose 4-epimerase, domain 1"/>
    <property type="match status" value="1"/>
</dbReference>
<accession>A0AAP3UZ12</accession>
<feature type="domain" description="NAD-dependent epimerase/dehydratase" evidence="1">
    <location>
        <begin position="4"/>
        <end position="132"/>
    </location>
</feature>
<dbReference type="SUPFAM" id="SSF51735">
    <property type="entry name" value="NAD(P)-binding Rossmann-fold domains"/>
    <property type="match status" value="1"/>
</dbReference>
<dbReference type="RefSeq" id="WP_327788536.1">
    <property type="nucleotide sequence ID" value="NZ_JARGEQ010000073.1"/>
</dbReference>
<dbReference type="AlphaFoldDB" id="A0AAP3UZ12"/>
<organism evidence="2 3">
    <name type="scientific">Marinimicrococcus flavescens</name>
    <dbReference type="NCBI Taxonomy" id="3031815"/>
    <lineage>
        <taxon>Bacteria</taxon>
        <taxon>Pseudomonadati</taxon>
        <taxon>Pseudomonadota</taxon>
        <taxon>Alphaproteobacteria</taxon>
        <taxon>Geminicoccales</taxon>
        <taxon>Geminicoccaceae</taxon>
        <taxon>Marinimicrococcus</taxon>
    </lineage>
</organism>
<dbReference type="EMBL" id="JARGEQ010000073">
    <property type="protein sequence ID" value="MDF1586120.1"/>
    <property type="molecule type" value="Genomic_DNA"/>
</dbReference>
<dbReference type="Pfam" id="PF01370">
    <property type="entry name" value="Epimerase"/>
    <property type="match status" value="2"/>
</dbReference>
<dbReference type="InterPro" id="IPR050177">
    <property type="entry name" value="Lipid_A_modif_metabolic_enz"/>
</dbReference>
<sequence length="371" mass="40133">MKRVLVTGGAGFIGSHLADLLLERGMEVRAFDSLAAQVHGEQAARPGYLTPEVELQTGDMRDPEAVRRALEDVDAVVHLAASVGVGQSMYAMADYVAVNELGTAVLLEAIAARPVQRLVVASSMSIYGEGLARAGDGRLVEPGERPLETLAQGRFELETEAGEPLEPVPTPESKHPQLSSVYALGKYNQERMALIFGRFYKVPTVALRFFNVFGTRQALSNPYTGVLAIFAARLLNGRAPMIFEDGRQRRDFVHVRDVARAIHAALTVPAAQGLSLNVGSGRSRTIQEVACALARAVGRSELQPEITGRYRAGDIRHCFADLAEARTALGFEPQEDFDEGLVELAGWLEGQVADDRVEQATRELASRGLVA</sequence>
<evidence type="ECO:0000313" key="2">
    <source>
        <dbReference type="EMBL" id="MDF1586120.1"/>
    </source>
</evidence>
<proteinExistence type="predicted"/>
<keyword evidence="3" id="KW-1185">Reference proteome</keyword>
<dbReference type="PANTHER" id="PTHR43245">
    <property type="entry name" value="BIFUNCTIONAL POLYMYXIN RESISTANCE PROTEIN ARNA"/>
    <property type="match status" value="1"/>
</dbReference>
<evidence type="ECO:0000313" key="3">
    <source>
        <dbReference type="Proteomes" id="UP001301140"/>
    </source>
</evidence>
<dbReference type="InterPro" id="IPR036291">
    <property type="entry name" value="NAD(P)-bd_dom_sf"/>
</dbReference>
<dbReference type="Proteomes" id="UP001301140">
    <property type="component" value="Unassembled WGS sequence"/>
</dbReference>
<dbReference type="InterPro" id="IPR001509">
    <property type="entry name" value="Epimerase_deHydtase"/>
</dbReference>
<evidence type="ECO:0000259" key="1">
    <source>
        <dbReference type="Pfam" id="PF01370"/>
    </source>
</evidence>
<feature type="domain" description="NAD-dependent epimerase/dehydratase" evidence="1">
    <location>
        <begin position="171"/>
        <end position="279"/>
    </location>
</feature>
<name>A0AAP3UZ12_9PROT</name>
<dbReference type="Gene3D" id="3.40.50.720">
    <property type="entry name" value="NAD(P)-binding Rossmann-like Domain"/>
    <property type="match status" value="2"/>
</dbReference>
<comment type="caution">
    <text evidence="2">The sequence shown here is derived from an EMBL/GenBank/DDBJ whole genome shotgun (WGS) entry which is preliminary data.</text>
</comment>
<protein>
    <submittedName>
        <fullName evidence="2">NAD-dependent epimerase/dehydratase family protein</fullName>
    </submittedName>
</protein>
<reference evidence="2 3" key="1">
    <citation type="submission" date="2023-03" db="EMBL/GenBank/DDBJ databases">
        <title>YIM 152171 draft genome.</title>
        <authorList>
            <person name="Yang Z."/>
        </authorList>
    </citation>
    <scope>NUCLEOTIDE SEQUENCE [LARGE SCALE GENOMIC DNA]</scope>
    <source>
        <strain evidence="2 3">YIM 152171</strain>
    </source>
</reference>